<evidence type="ECO:0008006" key="3">
    <source>
        <dbReference type="Google" id="ProtNLM"/>
    </source>
</evidence>
<organism evidence="1 2">
    <name type="scientific">Bacillus xiamenensis</name>
    <dbReference type="NCBI Taxonomy" id="1178537"/>
    <lineage>
        <taxon>Bacteria</taxon>
        <taxon>Bacillati</taxon>
        <taxon>Bacillota</taxon>
        <taxon>Bacilli</taxon>
        <taxon>Bacillales</taxon>
        <taxon>Bacillaceae</taxon>
        <taxon>Bacillus</taxon>
    </lineage>
</organism>
<reference evidence="1 2" key="1">
    <citation type="submission" date="2016-10" db="EMBL/GenBank/DDBJ databases">
        <title>Whole genome sequence of hyper active fibrinolysis bacterium Bacillus pumilus strain VV3 isolated from fermented rice.</title>
        <authorList>
            <person name="Mariadas V.A."/>
            <person name="Vijayaraghavan P."/>
            <person name="Dhandapani V."/>
        </authorList>
    </citation>
    <scope>NUCLEOTIDE SEQUENCE [LARGE SCALE GENOMIC DNA]</scope>
    <source>
        <strain evidence="1 2">VV3</strain>
    </source>
</reference>
<protein>
    <recommendedName>
        <fullName evidence="3">GatB/YqeY domain-containing protein</fullName>
    </recommendedName>
</protein>
<dbReference type="InterPro" id="IPR023168">
    <property type="entry name" value="GatB_Yqey_C_2"/>
</dbReference>
<dbReference type="PANTHER" id="PTHR28055:SF1">
    <property type="entry name" value="ALTERED INHERITANCE OF MITOCHONDRIA PROTEIN 41, MITOCHONDRIAL"/>
    <property type="match status" value="1"/>
</dbReference>
<accession>A0AAC9IJU8</accession>
<dbReference type="PANTHER" id="PTHR28055">
    <property type="entry name" value="ALTERED INHERITANCE OF MITOCHONDRIA PROTEIN 41, MITOCHONDRIAL"/>
    <property type="match status" value="1"/>
</dbReference>
<name>A0AAC9IJU8_9BACI</name>
<dbReference type="InterPro" id="IPR003789">
    <property type="entry name" value="Asn/Gln_tRNA_amidoTrase-B-like"/>
</dbReference>
<dbReference type="Pfam" id="PF09424">
    <property type="entry name" value="YqeY"/>
    <property type="match status" value="1"/>
</dbReference>
<dbReference type="RefSeq" id="WP_071168909.1">
    <property type="nucleotide sequence ID" value="NZ_CP017786.1"/>
</dbReference>
<sequence>MSLLEQLNSDMKLFMKNREKDKLVVIRMVKASLQNEAIRLKKDSLTGDEELTVLSREIKQRKDSLHEFSKANRLDLVDKVQKEIDILDVYLPEQLSEEELQAVVKETIAETGASSKADMGKVMSAIMPKVKGKADGAVINRLVSEQLSQ</sequence>
<dbReference type="GO" id="GO:0016884">
    <property type="term" value="F:carbon-nitrogen ligase activity, with glutamine as amido-N-donor"/>
    <property type="evidence" value="ECO:0007669"/>
    <property type="project" value="InterPro"/>
</dbReference>
<dbReference type="Gene3D" id="1.10.1510.10">
    <property type="entry name" value="Uncharacterised protein YqeY/AIM41 PF09424, N-terminal domain"/>
    <property type="match status" value="1"/>
</dbReference>
<dbReference type="Gene3D" id="1.10.10.410">
    <property type="match status" value="1"/>
</dbReference>
<dbReference type="EMBL" id="CP017786">
    <property type="protein sequence ID" value="AOZ89987.1"/>
    <property type="molecule type" value="Genomic_DNA"/>
</dbReference>
<gene>
    <name evidence="1" type="ORF">BK049_15575</name>
</gene>
<dbReference type="InterPro" id="IPR019004">
    <property type="entry name" value="YqeY/Aim41"/>
</dbReference>
<evidence type="ECO:0000313" key="1">
    <source>
        <dbReference type="EMBL" id="AOZ89987.1"/>
    </source>
</evidence>
<dbReference type="KEGG" id="bxi:BK049_15575"/>
<dbReference type="SUPFAM" id="SSF89095">
    <property type="entry name" value="GatB/YqeY motif"/>
    <property type="match status" value="1"/>
</dbReference>
<proteinExistence type="predicted"/>
<evidence type="ECO:0000313" key="2">
    <source>
        <dbReference type="Proteomes" id="UP000177709"/>
    </source>
</evidence>
<dbReference type="AlphaFoldDB" id="A0AAC9IJU8"/>
<dbReference type="InterPro" id="IPR042184">
    <property type="entry name" value="YqeY/Aim41_N"/>
</dbReference>
<dbReference type="Proteomes" id="UP000177709">
    <property type="component" value="Chromosome"/>
</dbReference>